<comment type="function">
    <text evidence="1 9">Assembles around the rod to form the L-ring and probably protects the motor/basal body from shearing forces during rotation.</text>
</comment>
<dbReference type="GO" id="GO:0003774">
    <property type="term" value="F:cytoskeletal motor activity"/>
    <property type="evidence" value="ECO:0007669"/>
    <property type="project" value="InterPro"/>
</dbReference>
<keyword evidence="8 9" id="KW-0998">Cell outer membrane</keyword>
<evidence type="ECO:0000256" key="3">
    <source>
        <dbReference type="ARBA" id="ARBA00006929"/>
    </source>
</evidence>
<comment type="similarity">
    <text evidence="3 9">Belongs to the FlgH family.</text>
</comment>
<evidence type="ECO:0000256" key="10">
    <source>
        <dbReference type="SAM" id="SignalP"/>
    </source>
</evidence>
<gene>
    <name evidence="9" type="primary">flgH</name>
    <name evidence="11" type="ORF">G3580_12445</name>
</gene>
<comment type="subunit">
    <text evidence="4 9">The basal body constitutes a major portion of the flagellar organelle and consists of four rings (L,P,S, and M) mounted on a central rod.</text>
</comment>
<dbReference type="GO" id="GO:0009427">
    <property type="term" value="C:bacterial-type flagellum basal body, distal rod, L ring"/>
    <property type="evidence" value="ECO:0007669"/>
    <property type="project" value="InterPro"/>
</dbReference>
<dbReference type="KEGG" id="azq:G3580_12445"/>
<dbReference type="GO" id="GO:0071973">
    <property type="term" value="P:bacterial-type flagellum-dependent cell motility"/>
    <property type="evidence" value="ECO:0007669"/>
    <property type="project" value="InterPro"/>
</dbReference>
<keyword evidence="11" id="KW-0969">Cilium</keyword>
<protein>
    <recommendedName>
        <fullName evidence="9">Flagellar L-ring protein</fullName>
    </recommendedName>
    <alternativeName>
        <fullName evidence="9">Basal body L-ring protein</fullName>
    </alternativeName>
</protein>
<dbReference type="PRINTS" id="PR01008">
    <property type="entry name" value="FLGLRINGFLGH"/>
</dbReference>
<organism evidence="11 12">
    <name type="scientific">Nitrogeniibacter mangrovi</name>
    <dbReference type="NCBI Taxonomy" id="2016596"/>
    <lineage>
        <taxon>Bacteria</taxon>
        <taxon>Pseudomonadati</taxon>
        <taxon>Pseudomonadota</taxon>
        <taxon>Betaproteobacteria</taxon>
        <taxon>Rhodocyclales</taxon>
        <taxon>Zoogloeaceae</taxon>
        <taxon>Nitrogeniibacter</taxon>
    </lineage>
</organism>
<dbReference type="InterPro" id="IPR000527">
    <property type="entry name" value="Flag_Lring"/>
</dbReference>
<dbReference type="PROSITE" id="PS51257">
    <property type="entry name" value="PROKAR_LIPOPROTEIN"/>
    <property type="match status" value="1"/>
</dbReference>
<sequence>MRVVLTALLTLLLAGCAALETTPPTVVHQPMSARPEQHAGMAPANGAIFQAHATRPLFEDRRARLVGDTITINLVENTSAQKASNASASRGSSISGGINTINKMPLKNLAGLSLDAGTDSSFNGAGAAAANNLFTGTITVTVIEVYPNGNLLVSGEKQIAINQGDEFIRFSGVVNPNYVTTSNTVQSTQVADARIEYKGSGYMNDSQVMGWLQRFFIMLLPI</sequence>
<evidence type="ECO:0000256" key="4">
    <source>
        <dbReference type="ARBA" id="ARBA00011439"/>
    </source>
</evidence>
<dbReference type="GO" id="GO:0009279">
    <property type="term" value="C:cell outer membrane"/>
    <property type="evidence" value="ECO:0007669"/>
    <property type="project" value="UniProtKB-SubCell"/>
</dbReference>
<evidence type="ECO:0000256" key="5">
    <source>
        <dbReference type="ARBA" id="ARBA00022729"/>
    </source>
</evidence>
<evidence type="ECO:0000256" key="6">
    <source>
        <dbReference type="ARBA" id="ARBA00023136"/>
    </source>
</evidence>
<dbReference type="RefSeq" id="WP_173765972.1">
    <property type="nucleotide sequence ID" value="NZ_CP048836.1"/>
</dbReference>
<proteinExistence type="inferred from homology"/>
<keyword evidence="5 9" id="KW-0732">Signal</keyword>
<feature type="signal peptide" evidence="10">
    <location>
        <begin position="1"/>
        <end position="20"/>
    </location>
</feature>
<dbReference type="Proteomes" id="UP000501991">
    <property type="component" value="Chromosome"/>
</dbReference>
<keyword evidence="9" id="KW-0449">Lipoprotein</keyword>
<evidence type="ECO:0000256" key="9">
    <source>
        <dbReference type="HAMAP-Rule" id="MF_00415"/>
    </source>
</evidence>
<name>A0A6C1B4F2_9RHOO</name>
<evidence type="ECO:0000256" key="1">
    <source>
        <dbReference type="ARBA" id="ARBA00002591"/>
    </source>
</evidence>
<comment type="subcellular location">
    <subcellularLocation>
        <location evidence="9">Cell outer membrane</location>
        <topology evidence="9">Lipid-anchor</topology>
    </subcellularLocation>
    <subcellularLocation>
        <location evidence="9">Bacterial flagellum basal body</location>
    </subcellularLocation>
    <subcellularLocation>
        <location evidence="2">Membrane</location>
    </subcellularLocation>
</comment>
<evidence type="ECO:0000256" key="2">
    <source>
        <dbReference type="ARBA" id="ARBA00004370"/>
    </source>
</evidence>
<dbReference type="EMBL" id="CP048836">
    <property type="protein sequence ID" value="QID18377.1"/>
    <property type="molecule type" value="Genomic_DNA"/>
</dbReference>
<evidence type="ECO:0000313" key="11">
    <source>
        <dbReference type="EMBL" id="QID18377.1"/>
    </source>
</evidence>
<dbReference type="PANTHER" id="PTHR34933:SF3">
    <property type="entry name" value="FLAGELLAR L-RING PROTEIN"/>
    <property type="match status" value="1"/>
</dbReference>
<dbReference type="PANTHER" id="PTHR34933">
    <property type="entry name" value="FLAGELLAR L-RING PROTEIN"/>
    <property type="match status" value="1"/>
</dbReference>
<keyword evidence="12" id="KW-1185">Reference proteome</keyword>
<evidence type="ECO:0000256" key="7">
    <source>
        <dbReference type="ARBA" id="ARBA00023143"/>
    </source>
</evidence>
<keyword evidence="7 9" id="KW-0975">Bacterial flagellum</keyword>
<dbReference type="AlphaFoldDB" id="A0A6C1B4F2"/>
<keyword evidence="11" id="KW-0966">Cell projection</keyword>
<accession>A0A6C1B4F2</accession>
<evidence type="ECO:0000313" key="12">
    <source>
        <dbReference type="Proteomes" id="UP000501991"/>
    </source>
</evidence>
<feature type="chain" id="PRO_5025406646" description="Flagellar L-ring protein" evidence="10">
    <location>
        <begin position="21"/>
        <end position="222"/>
    </location>
</feature>
<evidence type="ECO:0000256" key="8">
    <source>
        <dbReference type="ARBA" id="ARBA00023237"/>
    </source>
</evidence>
<keyword evidence="11" id="KW-0282">Flagellum</keyword>
<dbReference type="Pfam" id="PF02107">
    <property type="entry name" value="FlgH"/>
    <property type="match status" value="1"/>
</dbReference>
<reference evidence="11 12" key="1">
    <citation type="submission" date="2020-02" db="EMBL/GenBank/DDBJ databases">
        <title>Nitrogenibacter mangrovi gen. nov., sp. nov. isolated from mangrove sediment, a denitrifying betaproteobacterium.</title>
        <authorList>
            <person name="Liao H."/>
            <person name="Tian Y."/>
        </authorList>
    </citation>
    <scope>NUCLEOTIDE SEQUENCE [LARGE SCALE GENOMIC DNA]</scope>
    <source>
        <strain evidence="11 12">M9-3-2</strain>
    </source>
</reference>
<dbReference type="HAMAP" id="MF_00415">
    <property type="entry name" value="FlgH"/>
    <property type="match status" value="1"/>
</dbReference>
<keyword evidence="6 9" id="KW-0472">Membrane</keyword>